<evidence type="ECO:0000256" key="2">
    <source>
        <dbReference type="ARBA" id="ARBA00006285"/>
    </source>
</evidence>
<evidence type="ECO:0000259" key="5">
    <source>
        <dbReference type="Pfam" id="PF00728"/>
    </source>
</evidence>
<evidence type="ECO:0000256" key="4">
    <source>
        <dbReference type="ARBA" id="ARBA00022801"/>
    </source>
</evidence>
<dbReference type="InterPro" id="IPR038901">
    <property type="entry name" value="HEXDC-like"/>
</dbReference>
<dbReference type="InterPro" id="IPR015883">
    <property type="entry name" value="Glyco_hydro_20_cat"/>
</dbReference>
<sequence>MHFDLKGAPPRVSYLKRIMPLAKELGATGVLMEWEDMFPWSGHLAPLAAGNAYSKQDVQEIIEAAVSNGLEVIPLVQTFGHVEFALKHSEFSELREVPESPQALCPSLNSSHDFVHQMIEQVMEMHKNIRYLHIGCDEVFQMGECVRCRTQPRDTLFLHHVTRVASFVRARWPSVTPIIWDDMLRHLPPISLEQYRIGELVEPMVWVYAEDVYRFVPSSVWEKYAAIFGRVWAASAFKGAFGETQYVPNAKRHLENNMRWLQVMQAEAPKFSGGFQGIAITGWQRYDHFAVLCELLPSAIPSLAVNLLVTSHGYFNQSLRAKLNSALSCGVFVPGGGMDRSSSFLSLNNDPFLFDQFSRCVFPGHAFFRLLYRLSTVEREVAEAVAMIRKDKGWMTDYNVRHNFSSPLRVDELTVDHQRLYHSVTSLVRGAKDALWEIFDAYTVAEWIEQRIYPMVQQLESISRDSITLKQPRVWPRRPFPILGDLHRIGLQFSSDSSPG</sequence>
<dbReference type="InterPro" id="IPR017853">
    <property type="entry name" value="GH"/>
</dbReference>
<gene>
    <name evidence="6" type="primary">Hex6</name>
</gene>
<dbReference type="GO" id="GO:0005975">
    <property type="term" value="P:carbohydrate metabolic process"/>
    <property type="evidence" value="ECO:0007669"/>
    <property type="project" value="InterPro"/>
</dbReference>
<evidence type="ECO:0000256" key="3">
    <source>
        <dbReference type="ARBA" id="ARBA00012663"/>
    </source>
</evidence>
<accession>A0AAU8L0J9</accession>
<dbReference type="SUPFAM" id="SSF51445">
    <property type="entry name" value="(Trans)glycosidases"/>
    <property type="match status" value="1"/>
</dbReference>
<dbReference type="AlphaFoldDB" id="A0AAU8L0J9"/>
<dbReference type="EMBL" id="PP965689">
    <property type="protein sequence ID" value="XCN29448.1"/>
    <property type="molecule type" value="mRNA"/>
</dbReference>
<dbReference type="EC" id="3.2.1.52" evidence="3"/>
<protein>
    <recommendedName>
        <fullName evidence="3">beta-N-acetylhexosaminidase</fullName>
        <ecNumber evidence="3">3.2.1.52</ecNumber>
    </recommendedName>
</protein>
<dbReference type="Gene3D" id="3.20.20.80">
    <property type="entry name" value="Glycosidases"/>
    <property type="match status" value="1"/>
</dbReference>
<reference evidence="6" key="1">
    <citation type="submission" date="2024-06" db="EMBL/GenBank/DDBJ databases">
        <authorList>
            <person name="Guo P."/>
        </authorList>
    </citation>
    <scope>NUCLEOTIDE SEQUENCE</scope>
</reference>
<keyword evidence="4" id="KW-0378">Hydrolase</keyword>
<dbReference type="Pfam" id="PF00728">
    <property type="entry name" value="Glyco_hydro_20"/>
    <property type="match status" value="1"/>
</dbReference>
<name>A0AAU8L0J9_SOGFU</name>
<dbReference type="GO" id="GO:0004563">
    <property type="term" value="F:beta-N-acetylhexosaminidase activity"/>
    <property type="evidence" value="ECO:0007669"/>
    <property type="project" value="UniProtKB-EC"/>
</dbReference>
<comment type="catalytic activity">
    <reaction evidence="1">
        <text>Hydrolysis of terminal non-reducing N-acetyl-D-hexosamine residues in N-acetyl-beta-D-hexosaminides.</text>
        <dbReference type="EC" id="3.2.1.52"/>
    </reaction>
</comment>
<evidence type="ECO:0000313" key="6">
    <source>
        <dbReference type="EMBL" id="XCN29448.1"/>
    </source>
</evidence>
<dbReference type="PANTHER" id="PTHR21040">
    <property type="entry name" value="BCDNA.GH04120"/>
    <property type="match status" value="1"/>
</dbReference>
<dbReference type="PANTHER" id="PTHR21040:SF8">
    <property type="entry name" value="BCDNA.GH04120"/>
    <property type="match status" value="1"/>
</dbReference>
<organism evidence="6">
    <name type="scientific">Sogatella furcifera</name>
    <name type="common">White-backed planthopper</name>
    <dbReference type="NCBI Taxonomy" id="113103"/>
    <lineage>
        <taxon>Eukaryota</taxon>
        <taxon>Metazoa</taxon>
        <taxon>Ecdysozoa</taxon>
        <taxon>Arthropoda</taxon>
        <taxon>Hexapoda</taxon>
        <taxon>Insecta</taxon>
        <taxon>Pterygota</taxon>
        <taxon>Neoptera</taxon>
        <taxon>Paraneoptera</taxon>
        <taxon>Hemiptera</taxon>
        <taxon>Auchenorrhyncha</taxon>
        <taxon>Fulgoroidea</taxon>
        <taxon>Delphacidae</taxon>
        <taxon>Delphacinae</taxon>
        <taxon>Sogatella</taxon>
    </lineage>
</organism>
<feature type="domain" description="Glycoside hydrolase family 20 catalytic" evidence="5">
    <location>
        <begin position="50"/>
        <end position="188"/>
    </location>
</feature>
<comment type="similarity">
    <text evidence="2">Belongs to the glycosyl hydrolase 20 family.</text>
</comment>
<dbReference type="CDD" id="cd06565">
    <property type="entry name" value="GH20_GcnA-like"/>
    <property type="match status" value="1"/>
</dbReference>
<evidence type="ECO:0000256" key="1">
    <source>
        <dbReference type="ARBA" id="ARBA00001231"/>
    </source>
</evidence>
<proteinExistence type="evidence at transcript level"/>